<proteinExistence type="inferred from homology"/>
<comment type="similarity">
    <text evidence="3">Belongs to the Nudix hydrolase family.</text>
</comment>
<dbReference type="PANTHER" id="PTHR43046:SF14">
    <property type="entry name" value="MUTT_NUDIX FAMILY PROTEIN"/>
    <property type="match status" value="1"/>
</dbReference>
<comment type="cofactor">
    <cofactor evidence="1">
        <name>Mg(2+)</name>
        <dbReference type="ChEBI" id="CHEBI:18420"/>
    </cofactor>
</comment>
<keyword evidence="2 3" id="KW-0378">Hydrolase</keyword>
<name>A0A239PT70_9RHOB</name>
<reference evidence="5 6" key="1">
    <citation type="submission" date="2017-07" db="EMBL/GenBank/DDBJ databases">
        <authorList>
            <person name="Sun Z.S."/>
            <person name="Albrecht U."/>
            <person name="Echele G."/>
            <person name="Lee C.C."/>
        </authorList>
    </citation>
    <scope>NUCLEOTIDE SEQUENCE [LARGE SCALE GENOMIC DNA]</scope>
    <source>
        <strain evidence="5 6">DSM 14827</strain>
    </source>
</reference>
<gene>
    <name evidence="5" type="ORF">SAMN05444959_10478</name>
</gene>
<dbReference type="GO" id="GO:0016787">
    <property type="term" value="F:hydrolase activity"/>
    <property type="evidence" value="ECO:0007669"/>
    <property type="project" value="UniProtKB-KW"/>
</dbReference>
<dbReference type="PANTHER" id="PTHR43046">
    <property type="entry name" value="GDP-MANNOSE MANNOSYL HYDROLASE"/>
    <property type="match status" value="1"/>
</dbReference>
<evidence type="ECO:0000259" key="4">
    <source>
        <dbReference type="PROSITE" id="PS51462"/>
    </source>
</evidence>
<dbReference type="RefSeq" id="WP_089343918.1">
    <property type="nucleotide sequence ID" value="NZ_CP067129.1"/>
</dbReference>
<dbReference type="PROSITE" id="PS00893">
    <property type="entry name" value="NUDIX_BOX"/>
    <property type="match status" value="1"/>
</dbReference>
<dbReference type="Proteomes" id="UP000198307">
    <property type="component" value="Unassembled WGS sequence"/>
</dbReference>
<dbReference type="InterPro" id="IPR020084">
    <property type="entry name" value="NUDIX_hydrolase_CS"/>
</dbReference>
<sequence>MIPRFGEMPRAGRRYRLRPGAYAILLRDDRILLTHQTCPVPDYQLPGGGVEAGESLTAALHREVFEETGWTIGGLQGFGVYRRYCDMPEYDMQAEKLCHVWVGRPILRRGAPTEPGHSACWFTPAEALQRITDPGARHFLRRFLRG</sequence>
<dbReference type="InterPro" id="IPR020476">
    <property type="entry name" value="Nudix_hydrolase"/>
</dbReference>
<evidence type="ECO:0000256" key="2">
    <source>
        <dbReference type="ARBA" id="ARBA00022801"/>
    </source>
</evidence>
<protein>
    <submittedName>
        <fullName evidence="5">8-oxo-dGTP diphosphatase</fullName>
    </submittedName>
</protein>
<dbReference type="OrthoDB" id="9816040at2"/>
<dbReference type="InterPro" id="IPR000086">
    <property type="entry name" value="NUDIX_hydrolase_dom"/>
</dbReference>
<dbReference type="Gene3D" id="3.90.79.10">
    <property type="entry name" value="Nucleoside Triphosphate Pyrophosphohydrolase"/>
    <property type="match status" value="1"/>
</dbReference>
<evidence type="ECO:0000256" key="3">
    <source>
        <dbReference type="RuleBase" id="RU003476"/>
    </source>
</evidence>
<evidence type="ECO:0000256" key="1">
    <source>
        <dbReference type="ARBA" id="ARBA00001946"/>
    </source>
</evidence>
<dbReference type="Pfam" id="PF00293">
    <property type="entry name" value="NUDIX"/>
    <property type="match status" value="1"/>
</dbReference>
<dbReference type="PRINTS" id="PR00502">
    <property type="entry name" value="NUDIXFAMILY"/>
</dbReference>
<dbReference type="InterPro" id="IPR015797">
    <property type="entry name" value="NUDIX_hydrolase-like_dom_sf"/>
</dbReference>
<organism evidence="5 6">
    <name type="scientific">Paracoccus seriniphilus</name>
    <dbReference type="NCBI Taxonomy" id="184748"/>
    <lineage>
        <taxon>Bacteria</taxon>
        <taxon>Pseudomonadati</taxon>
        <taxon>Pseudomonadota</taxon>
        <taxon>Alphaproteobacteria</taxon>
        <taxon>Rhodobacterales</taxon>
        <taxon>Paracoccaceae</taxon>
        <taxon>Paracoccus</taxon>
    </lineage>
</organism>
<keyword evidence="6" id="KW-1185">Reference proteome</keyword>
<dbReference type="EMBL" id="FZQB01000004">
    <property type="protein sequence ID" value="SNT72907.1"/>
    <property type="molecule type" value="Genomic_DNA"/>
</dbReference>
<dbReference type="SUPFAM" id="SSF55811">
    <property type="entry name" value="Nudix"/>
    <property type="match status" value="1"/>
</dbReference>
<evidence type="ECO:0000313" key="6">
    <source>
        <dbReference type="Proteomes" id="UP000198307"/>
    </source>
</evidence>
<dbReference type="AlphaFoldDB" id="A0A239PT70"/>
<evidence type="ECO:0000313" key="5">
    <source>
        <dbReference type="EMBL" id="SNT72907.1"/>
    </source>
</evidence>
<dbReference type="PROSITE" id="PS51462">
    <property type="entry name" value="NUDIX"/>
    <property type="match status" value="1"/>
</dbReference>
<accession>A0A239PT70</accession>
<feature type="domain" description="Nudix hydrolase" evidence="4">
    <location>
        <begin position="16"/>
        <end position="145"/>
    </location>
</feature>